<accession>A0AAE0V4T1</accession>
<dbReference type="Pfam" id="PF10265">
    <property type="entry name" value="Miga"/>
    <property type="match status" value="1"/>
</dbReference>
<dbReference type="AlphaFoldDB" id="A0AAE0V4T1"/>
<name>A0AAE0V4T1_9TELE</name>
<dbReference type="GO" id="GO:0008053">
    <property type="term" value="P:mitochondrial fusion"/>
    <property type="evidence" value="ECO:0007669"/>
    <property type="project" value="InterPro"/>
</dbReference>
<keyword evidence="2" id="KW-1185">Reference proteome</keyword>
<sequence>MDFRRFLPDLRNWSLREIACAAGLLAVSAGAGVYIYRLLRRQSAAADHTEPAPDSVEVLGESLDTPSVLQVVEPNLLPTEPHHDTSAVSLPPSAGELNRTWCDIQVQSPDSFSSQSESVNIKRDILRMLRGPECETTAMYLLNHEEFSYDCNTEDWFTGIQVVEANLQLLPTEPHHDTSAVSLESSHFKDTEDRLTGIQVVEPYHEMLPTTSHDDPSAFVLPLTAGKLDLAWNNVQFLSVDYSSSQSGSVDIKMCYIRMIRGPESVFCWFQTTKTCYLNHMGFPYDTRIEDCFTGIKSVSGRVTEYICCNRMEASVVVALEDYVHIFKKVTCTYLQVTEDGQVDTDTWVTEDVYSPHSAQSNSEESEERFSPEEVEVPFIRCQLSDREVTDIGLKLPALRQAFATILSSDHNQNFLFLNGKKIVMRLAAANNQDTVRVQLAYEALIWFLRTSSNQESIAAELSGANLHFNFLDVFYELLVFGYFCNGLAPETFEGGFLQRLMALISMWDLDVWEPAAGLYFTVLIDQLTELVVVLFSQPLELYDDPEALATVVMRLIKQHIQLMMDTLEKL</sequence>
<organism evidence="1 2">
    <name type="scientific">Hemibagrus guttatus</name>
    <dbReference type="NCBI Taxonomy" id="175788"/>
    <lineage>
        <taxon>Eukaryota</taxon>
        <taxon>Metazoa</taxon>
        <taxon>Chordata</taxon>
        <taxon>Craniata</taxon>
        <taxon>Vertebrata</taxon>
        <taxon>Euteleostomi</taxon>
        <taxon>Actinopterygii</taxon>
        <taxon>Neopterygii</taxon>
        <taxon>Teleostei</taxon>
        <taxon>Ostariophysi</taxon>
        <taxon>Siluriformes</taxon>
        <taxon>Bagridae</taxon>
        <taxon>Hemibagrus</taxon>
    </lineage>
</organism>
<comment type="caution">
    <text evidence="1">The sequence shown here is derived from an EMBL/GenBank/DDBJ whole genome shotgun (WGS) entry which is preliminary data.</text>
</comment>
<dbReference type="EMBL" id="JAUCMX010000007">
    <property type="protein sequence ID" value="KAK3540627.1"/>
    <property type="molecule type" value="Genomic_DNA"/>
</dbReference>
<proteinExistence type="predicted"/>
<protein>
    <submittedName>
        <fullName evidence="1">Uncharacterized protein</fullName>
    </submittedName>
</protein>
<evidence type="ECO:0000313" key="1">
    <source>
        <dbReference type="EMBL" id="KAK3540627.1"/>
    </source>
</evidence>
<reference evidence="1" key="1">
    <citation type="submission" date="2023-06" db="EMBL/GenBank/DDBJ databases">
        <title>Male Hemibagrus guttatus genome.</title>
        <authorList>
            <person name="Bian C."/>
        </authorList>
    </citation>
    <scope>NUCLEOTIDE SEQUENCE</scope>
    <source>
        <strain evidence="1">Male_cb2023</strain>
        <tissue evidence="1">Muscle</tissue>
    </source>
</reference>
<evidence type="ECO:0000313" key="2">
    <source>
        <dbReference type="Proteomes" id="UP001274896"/>
    </source>
</evidence>
<gene>
    <name evidence="1" type="ORF">QTP70_034384</name>
</gene>
<dbReference type="InterPro" id="IPR019392">
    <property type="entry name" value="Miga"/>
</dbReference>
<dbReference type="Proteomes" id="UP001274896">
    <property type="component" value="Unassembled WGS sequence"/>
</dbReference>